<comment type="caution">
    <text evidence="3">The sequence shown here is derived from an EMBL/GenBank/DDBJ whole genome shotgun (WGS) entry which is preliminary data.</text>
</comment>
<dbReference type="Gene3D" id="3.30.530.20">
    <property type="match status" value="1"/>
</dbReference>
<dbReference type="Pfam" id="PF08327">
    <property type="entry name" value="AHSA1"/>
    <property type="match status" value="1"/>
</dbReference>
<evidence type="ECO:0000313" key="3">
    <source>
        <dbReference type="EMBL" id="NSL87355.1"/>
    </source>
</evidence>
<keyword evidence="4" id="KW-1185">Reference proteome</keyword>
<dbReference type="RefSeq" id="WP_127041277.1">
    <property type="nucleotide sequence ID" value="NZ_JAABOK010000004.1"/>
</dbReference>
<organism evidence="3 4">
    <name type="scientific">Chitinophaga solisilvae</name>
    <dbReference type="NCBI Taxonomy" id="1233460"/>
    <lineage>
        <taxon>Bacteria</taxon>
        <taxon>Pseudomonadati</taxon>
        <taxon>Bacteroidota</taxon>
        <taxon>Chitinophagia</taxon>
        <taxon>Chitinophagales</taxon>
        <taxon>Chitinophagaceae</taxon>
        <taxon>Chitinophaga</taxon>
    </lineage>
</organism>
<evidence type="ECO:0000256" key="1">
    <source>
        <dbReference type="ARBA" id="ARBA00006817"/>
    </source>
</evidence>
<gene>
    <name evidence="3" type="ORF">ECE50_010970</name>
</gene>
<accession>A0A433WFC1</accession>
<feature type="domain" description="Activator of Hsp90 ATPase homologue 1/2-like C-terminal" evidence="2">
    <location>
        <begin position="16"/>
        <end position="143"/>
    </location>
</feature>
<dbReference type="Proteomes" id="UP000281028">
    <property type="component" value="Unassembled WGS sequence"/>
</dbReference>
<comment type="similarity">
    <text evidence="1">Belongs to the AHA1 family.</text>
</comment>
<dbReference type="SUPFAM" id="SSF55961">
    <property type="entry name" value="Bet v1-like"/>
    <property type="match status" value="1"/>
</dbReference>
<name>A0A433WFC1_9BACT</name>
<sequence>MKNEAPQPLIVERTFRAPVKQVWEALTDAEKMKKWYFDVPDFKPETGNTFTFTGEDKGITYLHLCRVTEVIPEKKLSYTWKYDGYEGESLLTFELFPEGDHTRLRLTHAGLHTFPQHNPSFARNSFQGGWDFIINTSLKNYLEGGDDAGR</sequence>
<dbReference type="CDD" id="cd07814">
    <property type="entry name" value="SRPBCC_CalC_Aha1-like"/>
    <property type="match status" value="1"/>
</dbReference>
<dbReference type="EMBL" id="RIAR02000001">
    <property type="protein sequence ID" value="NSL87355.1"/>
    <property type="molecule type" value="Genomic_DNA"/>
</dbReference>
<reference evidence="3" key="1">
    <citation type="submission" date="2020-05" db="EMBL/GenBank/DDBJ databases">
        <title>Chitinophaga laudate sp. nov., isolated from a tropical peat swamp.</title>
        <authorList>
            <person name="Goh C.B.S."/>
            <person name="Lee M.S."/>
            <person name="Parimannan S."/>
            <person name="Pasbakhsh P."/>
            <person name="Yule C.M."/>
            <person name="Rajandas H."/>
            <person name="Loke S."/>
            <person name="Croft L."/>
            <person name="Tan J.B.L."/>
        </authorList>
    </citation>
    <scope>NUCLEOTIDE SEQUENCE</scope>
    <source>
        <strain evidence="3">Mgbs1</strain>
    </source>
</reference>
<evidence type="ECO:0000313" key="4">
    <source>
        <dbReference type="Proteomes" id="UP000281028"/>
    </source>
</evidence>
<evidence type="ECO:0000259" key="2">
    <source>
        <dbReference type="Pfam" id="PF08327"/>
    </source>
</evidence>
<dbReference type="InterPro" id="IPR023393">
    <property type="entry name" value="START-like_dom_sf"/>
</dbReference>
<proteinExistence type="inferred from homology"/>
<dbReference type="OrthoDB" id="2355173at2"/>
<dbReference type="AlphaFoldDB" id="A0A433WFC1"/>
<protein>
    <submittedName>
        <fullName evidence="3">SRPBCC domain-containing protein</fullName>
    </submittedName>
</protein>
<dbReference type="InterPro" id="IPR013538">
    <property type="entry name" value="ASHA1/2-like_C"/>
</dbReference>